<dbReference type="Gene3D" id="3.40.50.10480">
    <property type="entry name" value="Probable brix-domain ribosomal biogenesis protein"/>
    <property type="match status" value="1"/>
</dbReference>
<name>A0A2P6TGE1_CHLSO</name>
<dbReference type="GO" id="GO:0000470">
    <property type="term" value="P:maturation of LSU-rRNA"/>
    <property type="evidence" value="ECO:0007669"/>
    <property type="project" value="TreeGrafter"/>
</dbReference>
<evidence type="ECO:0000256" key="1">
    <source>
        <dbReference type="SAM" id="MobiDB-lite"/>
    </source>
</evidence>
<feature type="domain" description="Brix" evidence="2">
    <location>
        <begin position="117"/>
        <end position="312"/>
    </location>
</feature>
<dbReference type="SMART" id="SM00879">
    <property type="entry name" value="Brix"/>
    <property type="match status" value="1"/>
</dbReference>
<feature type="region of interest" description="Disordered" evidence="1">
    <location>
        <begin position="773"/>
        <end position="868"/>
    </location>
</feature>
<feature type="compositionally biased region" description="Basic and acidic residues" evidence="1">
    <location>
        <begin position="34"/>
        <end position="48"/>
    </location>
</feature>
<dbReference type="PROSITE" id="PS50833">
    <property type="entry name" value="BRIX"/>
    <property type="match status" value="1"/>
</dbReference>
<dbReference type="SUPFAM" id="SSF52954">
    <property type="entry name" value="Class II aaRS ABD-related"/>
    <property type="match status" value="1"/>
</dbReference>
<accession>A0A2P6TGE1</accession>
<dbReference type="GO" id="GO:0042134">
    <property type="term" value="F:rRNA primary transcript binding"/>
    <property type="evidence" value="ECO:0007669"/>
    <property type="project" value="InterPro"/>
</dbReference>
<gene>
    <name evidence="3" type="ORF">C2E21_7752</name>
</gene>
<dbReference type="GO" id="GO:0000460">
    <property type="term" value="P:maturation of 5.8S rRNA"/>
    <property type="evidence" value="ECO:0007669"/>
    <property type="project" value="TreeGrafter"/>
</dbReference>
<organism evidence="3 4">
    <name type="scientific">Chlorella sorokiniana</name>
    <name type="common">Freshwater green alga</name>
    <dbReference type="NCBI Taxonomy" id="3076"/>
    <lineage>
        <taxon>Eukaryota</taxon>
        <taxon>Viridiplantae</taxon>
        <taxon>Chlorophyta</taxon>
        <taxon>core chlorophytes</taxon>
        <taxon>Trebouxiophyceae</taxon>
        <taxon>Chlorellales</taxon>
        <taxon>Chlorellaceae</taxon>
        <taxon>Chlorella clade</taxon>
        <taxon>Chlorella</taxon>
    </lineage>
</organism>
<dbReference type="InterPro" id="IPR023214">
    <property type="entry name" value="HAD_sf"/>
</dbReference>
<dbReference type="Proteomes" id="UP000239899">
    <property type="component" value="Unassembled WGS sequence"/>
</dbReference>
<sequence>MGKRQRDDDDDGPPTIGPDATIGQKTSFIKNKIVRSEKYNKLRHEAKRDKKKARKARQKEEARAEELGIEPPPKAVPKTIENQRVKDETMVQPDDAEVAADEDQDEFAEHFKRVRPPHVLITTSYKVTGIMYKFISELLEVLPCATYYKRQGYPLKKIVEYAKNREFTDLMVFNEDRKQINGLLLVHLPDGPTAQFRLSNLVLSADIKNHGRATSHRPELVLNNFDTRLGHRVGRMFASLFHQDPTFKGRRVVTFHNQRDFIFFRHHRYIFEEKEKKEKGKKEKTKVVKARLQEIGPRFTLKLQSLQKGTFDSKGGEFEWVHKPETETTRKKMQLEVLLLSTSDLAAVDLPCRLLAASAENLAALKSVCTALPRLLATPREDVRPRDVVLAELLNRRPPAAWLAASHDGSGQGCELIQLARDCVTLDTVLVACGSTFDLVLVPRPAAAQDGVAFAVFATRIDGVSFIAQTMAARQVAVVLDLDATLLESEHLPVEPAGWDKLAWEPVSLTQQPGGQHVMGRISRLPNEPHHAETVHAATWVWKGAAHNYRVRQRLGWSHLRDVLIQEGQPGGKLATYVLSLGRPLYIQTAWQILDPTGGIIARHEFGRKINSARPDGVYWCPEKTPCIGVGLRTIFDQDFNMRLGPVWIADDLPEVYPDKYRDAIYAVDAYKPVCAQPNDYDADGSVLRSMADSLLRFWHHCYGKDGQGGAVGAVTAAAQQALHQIAAVPLPAAQGGSTLWCEGLFRGREEISSAFAVASFLRAQQAVEPAVDMEAAVPEAQPEAAVPENDENQGAPPAKASPAKVPPASPEDRAPLRPSSRQDTSSHAPASGGKPVSPRPAGSVPRSPGAAAAAPADSRCQAAPAAEGSVEDAVASISIVPSSQEEGASRLVLLLGNAPRLPPPPPPPSAVQVAMVVEAALGAVEVAVLAAGPEGSGEVGWAAAAGEAEGRVEEAVPMRSGSSEVEDAEAPLEGAVAEAEDAEESGPAGRKRDFAAIAGQDTLLGPGAPVFVAAAGN</sequence>
<dbReference type="GO" id="GO:0030687">
    <property type="term" value="C:preribosome, large subunit precursor"/>
    <property type="evidence" value="ECO:0007669"/>
    <property type="project" value="TreeGrafter"/>
</dbReference>
<dbReference type="PANTHER" id="PTHR22734:SF3">
    <property type="entry name" value="RIBOSOME PRODUCTION FACTOR 1"/>
    <property type="match status" value="1"/>
</dbReference>
<feature type="compositionally biased region" description="Low complexity" evidence="1">
    <location>
        <begin position="841"/>
        <end position="867"/>
    </location>
</feature>
<reference evidence="3 4" key="1">
    <citation type="journal article" date="2018" name="Plant J.">
        <title>Genome sequences of Chlorella sorokiniana UTEX 1602 and Micractinium conductrix SAG 241.80: implications to maltose excretion by a green alga.</title>
        <authorList>
            <person name="Arriola M.B."/>
            <person name="Velmurugan N."/>
            <person name="Zhang Y."/>
            <person name="Plunkett M.H."/>
            <person name="Hondzo H."/>
            <person name="Barney B.M."/>
        </authorList>
    </citation>
    <scope>NUCLEOTIDE SEQUENCE [LARGE SCALE GENOMIC DNA]</scope>
    <source>
        <strain evidence="4">UTEX 1602</strain>
    </source>
</reference>
<keyword evidence="4" id="KW-1185">Reference proteome</keyword>
<dbReference type="AlphaFoldDB" id="A0A2P6TGE1"/>
<dbReference type="PANTHER" id="PTHR22734">
    <property type="entry name" value="U3 SMALL NUCLEOLAR RIBONUCLEOPROTEIN PROTEIN IMP4"/>
    <property type="match status" value="1"/>
</dbReference>
<dbReference type="InterPro" id="IPR007109">
    <property type="entry name" value="Brix"/>
</dbReference>
<comment type="caution">
    <text evidence="3">The sequence shown here is derived from an EMBL/GenBank/DDBJ whole genome shotgun (WGS) entry which is preliminary data.</text>
</comment>
<proteinExistence type="predicted"/>
<dbReference type="Gene3D" id="3.40.50.1000">
    <property type="entry name" value="HAD superfamily/HAD-like"/>
    <property type="match status" value="1"/>
</dbReference>
<feature type="compositionally biased region" description="Low complexity" evidence="1">
    <location>
        <begin position="775"/>
        <end position="788"/>
    </location>
</feature>
<dbReference type="EMBL" id="LHPG02000017">
    <property type="protein sequence ID" value="PRW33197.1"/>
    <property type="molecule type" value="Genomic_DNA"/>
</dbReference>
<feature type="region of interest" description="Disordered" evidence="1">
    <location>
        <begin position="1"/>
        <end position="79"/>
    </location>
</feature>
<protein>
    <submittedName>
        <fullName evidence="3">Ribosome production factor 1</fullName>
    </submittedName>
</protein>
<evidence type="ECO:0000313" key="4">
    <source>
        <dbReference type="Proteomes" id="UP000239899"/>
    </source>
</evidence>
<dbReference type="GO" id="GO:0005730">
    <property type="term" value="C:nucleolus"/>
    <property type="evidence" value="ECO:0007669"/>
    <property type="project" value="TreeGrafter"/>
</dbReference>
<feature type="region of interest" description="Disordered" evidence="1">
    <location>
        <begin position="958"/>
        <end position="992"/>
    </location>
</feature>
<dbReference type="STRING" id="3076.A0A2P6TGE1"/>
<dbReference type="OrthoDB" id="10253204at2759"/>
<dbReference type="FunFam" id="3.40.50.10480:FF:000004">
    <property type="entry name" value="Ribosome production factor 1"/>
    <property type="match status" value="1"/>
</dbReference>
<dbReference type="InterPro" id="IPR044281">
    <property type="entry name" value="IMP4/RPF1"/>
</dbReference>
<evidence type="ECO:0000313" key="3">
    <source>
        <dbReference type="EMBL" id="PRW33197.1"/>
    </source>
</evidence>
<feature type="compositionally biased region" description="Polar residues" evidence="1">
    <location>
        <begin position="820"/>
        <end position="829"/>
    </location>
</feature>
<dbReference type="Pfam" id="PF04427">
    <property type="entry name" value="Brix"/>
    <property type="match status" value="1"/>
</dbReference>
<evidence type="ECO:0000259" key="2">
    <source>
        <dbReference type="PROSITE" id="PS50833"/>
    </source>
</evidence>